<reference evidence="2 3" key="1">
    <citation type="submission" date="2019-02" db="EMBL/GenBank/DDBJ databases">
        <title>Deep-cultivation of Planctomycetes and their phenomic and genomic characterization uncovers novel biology.</title>
        <authorList>
            <person name="Wiegand S."/>
            <person name="Jogler M."/>
            <person name="Boedeker C."/>
            <person name="Pinto D."/>
            <person name="Vollmers J."/>
            <person name="Rivas-Marin E."/>
            <person name="Kohn T."/>
            <person name="Peeters S.H."/>
            <person name="Heuer A."/>
            <person name="Rast P."/>
            <person name="Oberbeckmann S."/>
            <person name="Bunk B."/>
            <person name="Jeske O."/>
            <person name="Meyerdierks A."/>
            <person name="Storesund J.E."/>
            <person name="Kallscheuer N."/>
            <person name="Luecker S."/>
            <person name="Lage O.M."/>
            <person name="Pohl T."/>
            <person name="Merkel B.J."/>
            <person name="Hornburger P."/>
            <person name="Mueller R.-W."/>
            <person name="Bruemmer F."/>
            <person name="Labrenz M."/>
            <person name="Spormann A.M."/>
            <person name="Op den Camp H."/>
            <person name="Overmann J."/>
            <person name="Amann R."/>
            <person name="Jetten M.S.M."/>
            <person name="Mascher T."/>
            <person name="Medema M.H."/>
            <person name="Devos D.P."/>
            <person name="Kaster A.-K."/>
            <person name="Ovreas L."/>
            <person name="Rohde M."/>
            <person name="Galperin M.Y."/>
            <person name="Jogler C."/>
        </authorList>
    </citation>
    <scope>NUCLEOTIDE SEQUENCE [LARGE SCALE GENOMIC DNA]</scope>
    <source>
        <strain evidence="2 3">EC9</strain>
    </source>
</reference>
<feature type="compositionally biased region" description="Polar residues" evidence="1">
    <location>
        <begin position="31"/>
        <end position="51"/>
    </location>
</feature>
<dbReference type="Proteomes" id="UP000319557">
    <property type="component" value="Chromosome"/>
</dbReference>
<sequence length="63" mass="6643">MSTQMKPREILVQTNHGLIFTVVVPQESEEAQSPASIASSQFGTAAESSRGGQPRTAAVRNAS</sequence>
<dbReference type="EMBL" id="CP036261">
    <property type="protein sequence ID" value="QDS88427.1"/>
    <property type="molecule type" value="Genomic_DNA"/>
</dbReference>
<dbReference type="RefSeq" id="WP_145289098.1">
    <property type="nucleotide sequence ID" value="NZ_CP036261.1"/>
</dbReference>
<name>A0A517M0N4_9BACT</name>
<proteinExistence type="predicted"/>
<organism evidence="2 3">
    <name type="scientific">Rosistilla ulvae</name>
    <dbReference type="NCBI Taxonomy" id="1930277"/>
    <lineage>
        <taxon>Bacteria</taxon>
        <taxon>Pseudomonadati</taxon>
        <taxon>Planctomycetota</taxon>
        <taxon>Planctomycetia</taxon>
        <taxon>Pirellulales</taxon>
        <taxon>Pirellulaceae</taxon>
        <taxon>Rosistilla</taxon>
    </lineage>
</organism>
<keyword evidence="3" id="KW-1185">Reference proteome</keyword>
<feature type="region of interest" description="Disordered" evidence="1">
    <location>
        <begin position="29"/>
        <end position="63"/>
    </location>
</feature>
<dbReference type="OrthoDB" id="287895at2"/>
<evidence type="ECO:0000313" key="2">
    <source>
        <dbReference type="EMBL" id="QDS88427.1"/>
    </source>
</evidence>
<evidence type="ECO:0000256" key="1">
    <source>
        <dbReference type="SAM" id="MobiDB-lite"/>
    </source>
</evidence>
<dbReference type="AlphaFoldDB" id="A0A517M0N4"/>
<accession>A0A517M0N4</accession>
<gene>
    <name evidence="2" type="ORF">EC9_26170</name>
</gene>
<dbReference type="KEGG" id="ruv:EC9_26170"/>
<evidence type="ECO:0000313" key="3">
    <source>
        <dbReference type="Proteomes" id="UP000319557"/>
    </source>
</evidence>
<protein>
    <submittedName>
        <fullName evidence="2">Uncharacterized protein</fullName>
    </submittedName>
</protein>